<sequence length="290" mass="30997">MRACLVFLSVAASALSASIPRHHPHHPQPSGWASVVHDSDGSSSSGSSGGDAVIPIAVLPPLRPLDLPSTNAERLRRGLPLKAPTRVLKARQAEISTVITIPSLELEPTLAEKKKKKVLLGKREELPLIPPAPQKMEGYIALSLWPDDRTLGYLACASECAVLPPTAVSRATVFNFSPGHAAGEERFGISFEQGVLGGTIKDEDTTNIALSPISPSSADPAVQSHLFTYDPSTSALAPHWEGLELALSAYEGGLRLTSDIEGLRDERYRKGGKGAGPLMMSFIPVMHHEW</sequence>
<keyword evidence="2" id="KW-0732">Signal</keyword>
<dbReference type="Proteomes" id="UP000076738">
    <property type="component" value="Unassembled WGS sequence"/>
</dbReference>
<dbReference type="AlphaFoldDB" id="A0A167KU53"/>
<dbReference type="OrthoDB" id="3363991at2759"/>
<evidence type="ECO:0000313" key="4">
    <source>
        <dbReference type="Proteomes" id="UP000076738"/>
    </source>
</evidence>
<evidence type="ECO:0000313" key="3">
    <source>
        <dbReference type="EMBL" id="KZO95005.1"/>
    </source>
</evidence>
<dbReference type="EMBL" id="KV417291">
    <property type="protein sequence ID" value="KZO95005.1"/>
    <property type="molecule type" value="Genomic_DNA"/>
</dbReference>
<feature type="signal peptide" evidence="2">
    <location>
        <begin position="1"/>
        <end position="16"/>
    </location>
</feature>
<proteinExistence type="predicted"/>
<keyword evidence="4" id="KW-1185">Reference proteome</keyword>
<protein>
    <submittedName>
        <fullName evidence="3">Uncharacterized protein</fullName>
    </submittedName>
</protein>
<name>A0A167KU53_CALVF</name>
<evidence type="ECO:0000256" key="1">
    <source>
        <dbReference type="SAM" id="MobiDB-lite"/>
    </source>
</evidence>
<accession>A0A167KU53</accession>
<evidence type="ECO:0000256" key="2">
    <source>
        <dbReference type="SAM" id="SignalP"/>
    </source>
</evidence>
<reference evidence="3 4" key="1">
    <citation type="journal article" date="2016" name="Mol. Biol. Evol.">
        <title>Comparative Genomics of Early-Diverging Mushroom-Forming Fungi Provides Insights into the Origins of Lignocellulose Decay Capabilities.</title>
        <authorList>
            <person name="Nagy L.G."/>
            <person name="Riley R."/>
            <person name="Tritt A."/>
            <person name="Adam C."/>
            <person name="Daum C."/>
            <person name="Floudas D."/>
            <person name="Sun H."/>
            <person name="Yadav J.S."/>
            <person name="Pangilinan J."/>
            <person name="Larsson K.H."/>
            <person name="Matsuura K."/>
            <person name="Barry K."/>
            <person name="Labutti K."/>
            <person name="Kuo R."/>
            <person name="Ohm R.A."/>
            <person name="Bhattacharya S.S."/>
            <person name="Shirouzu T."/>
            <person name="Yoshinaga Y."/>
            <person name="Martin F.M."/>
            <person name="Grigoriev I.V."/>
            <person name="Hibbett D.S."/>
        </authorList>
    </citation>
    <scope>NUCLEOTIDE SEQUENCE [LARGE SCALE GENOMIC DNA]</scope>
    <source>
        <strain evidence="3 4">TUFC12733</strain>
    </source>
</reference>
<feature type="chain" id="PRO_5007889553" evidence="2">
    <location>
        <begin position="17"/>
        <end position="290"/>
    </location>
</feature>
<organism evidence="3 4">
    <name type="scientific">Calocera viscosa (strain TUFC12733)</name>
    <dbReference type="NCBI Taxonomy" id="1330018"/>
    <lineage>
        <taxon>Eukaryota</taxon>
        <taxon>Fungi</taxon>
        <taxon>Dikarya</taxon>
        <taxon>Basidiomycota</taxon>
        <taxon>Agaricomycotina</taxon>
        <taxon>Dacrymycetes</taxon>
        <taxon>Dacrymycetales</taxon>
        <taxon>Dacrymycetaceae</taxon>
        <taxon>Calocera</taxon>
    </lineage>
</organism>
<feature type="region of interest" description="Disordered" evidence="1">
    <location>
        <begin position="20"/>
        <end position="49"/>
    </location>
</feature>
<gene>
    <name evidence="3" type="ORF">CALVIDRAFT_186839</name>
</gene>